<dbReference type="EMBL" id="ML996128">
    <property type="protein sequence ID" value="KAF2736104.1"/>
    <property type="molecule type" value="Genomic_DNA"/>
</dbReference>
<comment type="caution">
    <text evidence="1">The sequence shown here is derived from an EMBL/GenBank/DDBJ whole genome shotgun (WGS) entry which is preliminary data.</text>
</comment>
<name>A0A9P4R055_9PLEO</name>
<keyword evidence="2" id="KW-1185">Reference proteome</keyword>
<dbReference type="AlphaFoldDB" id="A0A9P4R055"/>
<evidence type="ECO:0000313" key="1">
    <source>
        <dbReference type="EMBL" id="KAF2736104.1"/>
    </source>
</evidence>
<gene>
    <name evidence="1" type="ORF">EJ04DRAFT_511240</name>
</gene>
<evidence type="ECO:0000313" key="2">
    <source>
        <dbReference type="Proteomes" id="UP000799444"/>
    </source>
</evidence>
<sequence>MAILPTCPDLRVEIIDSLPLGSPPPKTLATYVEVSSGTNFGIRHFIVPPFPNDRAVSKVATDGNEIDESMHHARLNNGAASCNSER</sequence>
<dbReference type="Proteomes" id="UP000799444">
    <property type="component" value="Unassembled WGS sequence"/>
</dbReference>
<organism evidence="1 2">
    <name type="scientific">Polyplosphaeria fusca</name>
    <dbReference type="NCBI Taxonomy" id="682080"/>
    <lineage>
        <taxon>Eukaryota</taxon>
        <taxon>Fungi</taxon>
        <taxon>Dikarya</taxon>
        <taxon>Ascomycota</taxon>
        <taxon>Pezizomycotina</taxon>
        <taxon>Dothideomycetes</taxon>
        <taxon>Pleosporomycetidae</taxon>
        <taxon>Pleosporales</taxon>
        <taxon>Tetraplosphaeriaceae</taxon>
        <taxon>Polyplosphaeria</taxon>
    </lineage>
</organism>
<reference evidence="1" key="1">
    <citation type="journal article" date="2020" name="Stud. Mycol.">
        <title>101 Dothideomycetes genomes: a test case for predicting lifestyles and emergence of pathogens.</title>
        <authorList>
            <person name="Haridas S."/>
            <person name="Albert R."/>
            <person name="Binder M."/>
            <person name="Bloem J."/>
            <person name="Labutti K."/>
            <person name="Salamov A."/>
            <person name="Andreopoulos B."/>
            <person name="Baker S."/>
            <person name="Barry K."/>
            <person name="Bills G."/>
            <person name="Bluhm B."/>
            <person name="Cannon C."/>
            <person name="Castanera R."/>
            <person name="Culley D."/>
            <person name="Daum C."/>
            <person name="Ezra D."/>
            <person name="Gonzalez J."/>
            <person name="Henrissat B."/>
            <person name="Kuo A."/>
            <person name="Liang C."/>
            <person name="Lipzen A."/>
            <person name="Lutzoni F."/>
            <person name="Magnuson J."/>
            <person name="Mondo S."/>
            <person name="Nolan M."/>
            <person name="Ohm R."/>
            <person name="Pangilinan J."/>
            <person name="Park H.-J."/>
            <person name="Ramirez L."/>
            <person name="Alfaro M."/>
            <person name="Sun H."/>
            <person name="Tritt A."/>
            <person name="Yoshinaga Y."/>
            <person name="Zwiers L.-H."/>
            <person name="Turgeon B."/>
            <person name="Goodwin S."/>
            <person name="Spatafora J."/>
            <person name="Crous P."/>
            <person name="Grigoriev I."/>
        </authorList>
    </citation>
    <scope>NUCLEOTIDE SEQUENCE</scope>
    <source>
        <strain evidence="1">CBS 125425</strain>
    </source>
</reference>
<proteinExistence type="predicted"/>
<dbReference type="OrthoDB" id="3364132at2759"/>
<protein>
    <submittedName>
        <fullName evidence="1">Uncharacterized protein</fullName>
    </submittedName>
</protein>
<accession>A0A9P4R055</accession>